<dbReference type="RefSeq" id="WP_264556182.1">
    <property type="nucleotide sequence ID" value="NZ_CP109979.1"/>
</dbReference>
<name>A0ABD5YRE3_9EURY</name>
<proteinExistence type="predicted"/>
<evidence type="ECO:0000313" key="1">
    <source>
        <dbReference type="EMBL" id="MFC7190223.1"/>
    </source>
</evidence>
<accession>A0ABD5YRE3</accession>
<organism evidence="1 2">
    <name type="scientific">Halocatena marina</name>
    <dbReference type="NCBI Taxonomy" id="2934937"/>
    <lineage>
        <taxon>Archaea</taxon>
        <taxon>Methanobacteriati</taxon>
        <taxon>Methanobacteriota</taxon>
        <taxon>Stenosarchaea group</taxon>
        <taxon>Halobacteria</taxon>
        <taxon>Halobacteriales</taxon>
        <taxon>Natronomonadaceae</taxon>
        <taxon>Halocatena</taxon>
    </lineage>
</organism>
<dbReference type="Proteomes" id="UP001596417">
    <property type="component" value="Unassembled WGS sequence"/>
</dbReference>
<reference evidence="1 2" key="1">
    <citation type="journal article" date="2019" name="Int. J. Syst. Evol. Microbiol.">
        <title>The Global Catalogue of Microorganisms (GCM) 10K type strain sequencing project: providing services to taxonomists for standard genome sequencing and annotation.</title>
        <authorList>
            <consortium name="The Broad Institute Genomics Platform"/>
            <consortium name="The Broad Institute Genome Sequencing Center for Infectious Disease"/>
            <person name="Wu L."/>
            <person name="Ma J."/>
        </authorList>
    </citation>
    <scope>NUCLEOTIDE SEQUENCE [LARGE SCALE GENOMIC DNA]</scope>
    <source>
        <strain evidence="1 2">RDMS1</strain>
    </source>
</reference>
<dbReference type="AlphaFoldDB" id="A0ABD5YRE3"/>
<keyword evidence="2" id="KW-1185">Reference proteome</keyword>
<comment type="caution">
    <text evidence="1">The sequence shown here is derived from an EMBL/GenBank/DDBJ whole genome shotgun (WGS) entry which is preliminary data.</text>
</comment>
<evidence type="ECO:0000313" key="2">
    <source>
        <dbReference type="Proteomes" id="UP001596417"/>
    </source>
</evidence>
<dbReference type="GeneID" id="76199811"/>
<protein>
    <recommendedName>
        <fullName evidence="3">Asparagine synthetase domain-containing protein</fullName>
    </recommendedName>
</protein>
<gene>
    <name evidence="1" type="ORF">ACFQL7_10400</name>
</gene>
<evidence type="ECO:0008006" key="3">
    <source>
        <dbReference type="Google" id="ProtNLM"/>
    </source>
</evidence>
<sequence length="574" mass="64244">MIQSNNQRGEVRVGPTMNRQLFGVFGDRAEFSRLSAIEQFDHVIEGDSATVGIRDVGYGLPGRTTVYESDDGICLIWGEIIQETPQPPAKRLLERYAETGKSAFDELNGSYLAFVEHKNDALLITDPIRSWEAFYTDAPGVRAFGTDAAKVARTIPDPQLDDRTVAEIIHFGTSFSDSTVVTDLKRIPFDGYLTPDSVGELRRFVYRPKEFDYVGELAARLQRAIERRVPLPGQKGLLLGPGCDSRIVLSQHPELDAAYTVGSSSTACTLAGRHGVEYAALPISERSLDIRPEVIQYTQGIRESVHIHHRGNTDAIDADTIYHGTLFDTLLRGQFLPAHEVELFGRTVTFDGLDPNPDITQHVKSRFGCAGAESIVSDDRFPDTDNEGRRPKDLVEPSFESCWDRTDSVYNAIDLFSIKQTPTLAFRTHLADHFLESFIAADRDLIEWHLTTPPEYRTERTFRAALERLDATVLGPTSPVRIRSQHHPIEGFLERIVPDRAPFGNGSSSTSNPSAVDLDTIYETDSLDQKLFPGYDEIHSLPARVKLRMNDLITWIEYATGEPRYTPDQLLSLF</sequence>
<dbReference type="EMBL" id="JBHTAX010000001">
    <property type="protein sequence ID" value="MFC7190223.1"/>
    <property type="molecule type" value="Genomic_DNA"/>
</dbReference>